<sequence length="1402" mass="157992">KEPLGRKSHVLSFCRIFMVTFPGVIRSGSEAKLCVSLLKPEENLQLTISLVYSNQKRTLLQERTEKEFHRCFDFQAPETDSVQEIQVEAQGENTQMIEKRKVKFMSYNPLTIIQTDKQIYNPGQTVQFRIFTVDLNFKPVDETDNRMNRINQWINATSTHGKILQLSHTLNPEALVGSYEIFVETSKQTITKTIHVKEYVLPKFEVKLLKPKTVRANEEEVKLGVCGRYTHGHPVQGSVKMGLCKTIPFYASQYQTPLCLNETGCVSEMFPMSVFIKRSEMYYREQSLDFTASVTEEGTDISMERTENMILTYTIGSIKFIDLPEFFEKGSVIQAKVKVEFSKGTPFPYFKVVVEHALSQSQELTTDINGLADFTIDTSLAIRTSIYVSARASSNNQFSTPYHFDSARKTLQLKPKESPAKVSQLVIKALEEPLKCEEEISVTVQYTITGETAESGSVTIVYLVSSREEIVHHGYENVYESDMEFLVYCVPPSEIVLAASRTFQIEKCFENKVSLRFSPTTAVPGEENTLQISAQPGSLCGLSAVDQSVRILEPRKHLDAEKIFKLFPIRLFPIDIEDEEDCFNVRSIRNPRLSLIFLHCHLDKNMGLKVATNLIIRMPSCIKVKDVVYHRTEMCNIFLVYSFFLVNGQFHGSAWIPGTGIENTPLIPEETIRTFFPETWIWELVEMGDSGSAQVPVTVPDTITSWESEAFCLASKGLGLAPPAKLTVFQPFFLELSLPYSIIRGEIFELKATVFNYLSKCIMVKVTPAPSSDYTLKASSDDQYSSCLCANERKTFKWILTPSVLGVLNITVSAEAEASQTVCDNEIVSVPERGRIDTVTQSLRVNAEGIEKTNSHSWLLCPKWQNLLEEVDLEFPKNMIEGSGKAAVSVIGDILGRALRNLDGLLQMPYGCGEQNIAVLSPNIYILQYLENTEQLTSAIRERATGFLKSGYQKQLNYENMDGSYTTFRKGEGNTWLTAFVLRTFGKAQRYIFIDPQKIQNSKQWLIRHQRPDGLYESRGKLFNNRMKGGVSDNVTITAYITASLLELNTSVTDSAVSKGLSYLKRIVGDNRNTYTTALIAYTFSLAKDKVTRDYLLKKLMDIGISEGSRLHWTQSGSDDSDSLAVEISSYVLLAVLTADSLTSADLGFANRIVSWLVKQQNAYGGFSSTQDTVVALQALSLYATKVFSSDGSSTVTVQSAADTHHFDVNQHNKLLYQEKQLQNVPAKYSIEVKGSTCVSVQMSLFYNIPTPKDSKALQIFARTGGLCQSRTGQILDVVLDIISNMVIVDMKILSGFKLEPSSLDALKKTVHRAESNNDHVIMYLEEVQKNMLIRQTLHIKQIFSVKNLKPAVVKVYDYYETSKSKLRNTYLYTFKSWHLCSFFVILFAGERSEAEYFNHCA</sequence>
<name>A0A8C1G1S7_CYPCA</name>
<dbReference type="Gene3D" id="2.60.40.1940">
    <property type="match status" value="1"/>
</dbReference>
<dbReference type="GO" id="GO:0005615">
    <property type="term" value="C:extracellular space"/>
    <property type="evidence" value="ECO:0007669"/>
    <property type="project" value="InterPro"/>
</dbReference>
<evidence type="ECO:0000256" key="1">
    <source>
        <dbReference type="ARBA" id="ARBA00004613"/>
    </source>
</evidence>
<evidence type="ECO:0000259" key="11">
    <source>
        <dbReference type="SMART" id="SM01361"/>
    </source>
</evidence>
<dbReference type="FunFam" id="1.50.10.20:FF:000001">
    <property type="entry name" value="CD109 isoform 1"/>
    <property type="match status" value="1"/>
</dbReference>
<keyword evidence="8" id="KW-0325">Glycoprotein</keyword>
<dbReference type="Gene3D" id="2.20.130.20">
    <property type="match status" value="1"/>
</dbReference>
<dbReference type="InterPro" id="IPR040839">
    <property type="entry name" value="MG4"/>
</dbReference>
<dbReference type="InterPro" id="IPR011625">
    <property type="entry name" value="A2M_N_BRD"/>
</dbReference>
<dbReference type="GO" id="GO:0004867">
    <property type="term" value="F:serine-type endopeptidase inhibitor activity"/>
    <property type="evidence" value="ECO:0007669"/>
    <property type="project" value="UniProtKB-KW"/>
</dbReference>
<dbReference type="InterPro" id="IPR014756">
    <property type="entry name" value="Ig_E-set"/>
</dbReference>
<dbReference type="SMART" id="SM01361">
    <property type="entry name" value="A2M_recep"/>
    <property type="match status" value="1"/>
</dbReference>
<proteinExistence type="inferred from homology"/>
<feature type="domain" description="Alpha-2-macroglobulin bait region" evidence="9">
    <location>
        <begin position="425"/>
        <end position="552"/>
    </location>
</feature>
<dbReference type="Pfam" id="PF17791">
    <property type="entry name" value="MG3"/>
    <property type="match status" value="1"/>
</dbReference>
<dbReference type="InterPro" id="IPR009048">
    <property type="entry name" value="A-macroglobulin_rcpt-bd"/>
</dbReference>
<comment type="subcellular location">
    <subcellularLocation>
        <location evidence="1">Secreted</location>
    </subcellularLocation>
</comment>
<dbReference type="Gene3D" id="2.60.40.1930">
    <property type="match status" value="2"/>
</dbReference>
<keyword evidence="3" id="KW-0964">Secreted</keyword>
<evidence type="ECO:0000256" key="6">
    <source>
        <dbReference type="ARBA" id="ARBA00022900"/>
    </source>
</evidence>
<evidence type="ECO:0000256" key="5">
    <source>
        <dbReference type="ARBA" id="ARBA00022729"/>
    </source>
</evidence>
<dbReference type="GO" id="GO:0007399">
    <property type="term" value="P:nervous system development"/>
    <property type="evidence" value="ECO:0007669"/>
    <property type="project" value="UniProtKB-ARBA"/>
</dbReference>
<dbReference type="InterPro" id="IPR002890">
    <property type="entry name" value="MG2"/>
</dbReference>
<dbReference type="FunFam" id="2.60.40.1930:FF:000001">
    <property type="entry name" value="CD109 isoform 3"/>
    <property type="match status" value="1"/>
</dbReference>
<dbReference type="Ensembl" id="ENSCCRT00010001563.1">
    <property type="protein sequence ID" value="ENSCCRP00010001416.1"/>
    <property type="gene ID" value="ENSCCRG00010000550.1"/>
</dbReference>
<dbReference type="Gene3D" id="2.60.120.1540">
    <property type="match status" value="1"/>
</dbReference>
<evidence type="ECO:0000256" key="3">
    <source>
        <dbReference type="ARBA" id="ARBA00022525"/>
    </source>
</evidence>
<keyword evidence="6" id="KW-0722">Serine protease inhibitor</keyword>
<feature type="domain" description="Alpha-macroglobulin receptor-binding" evidence="11">
    <location>
        <begin position="1284"/>
        <end position="1370"/>
    </location>
</feature>
<dbReference type="PROSITE" id="PS00477">
    <property type="entry name" value="ALPHA_2_MACROGLOBULIN"/>
    <property type="match status" value="1"/>
</dbReference>
<dbReference type="Pfam" id="PF07678">
    <property type="entry name" value="TED_complement"/>
    <property type="match status" value="1"/>
</dbReference>
<evidence type="ECO:0000256" key="2">
    <source>
        <dbReference type="ARBA" id="ARBA00010952"/>
    </source>
</evidence>
<keyword evidence="5" id="KW-0732">Signal</keyword>
<evidence type="ECO:0000259" key="10">
    <source>
        <dbReference type="SMART" id="SM01360"/>
    </source>
</evidence>
<dbReference type="InterPro" id="IPR013783">
    <property type="entry name" value="Ig-like_fold"/>
</dbReference>
<dbReference type="Pfam" id="PF07703">
    <property type="entry name" value="A2M_BRD"/>
    <property type="match status" value="1"/>
</dbReference>
<dbReference type="PANTHER" id="PTHR11412:SF150">
    <property type="entry name" value="ALPHA-2-MACROGLOBULIN-RELATED"/>
    <property type="match status" value="1"/>
</dbReference>
<reference evidence="12" key="2">
    <citation type="submission" date="2025-09" db="UniProtKB">
        <authorList>
            <consortium name="Ensembl"/>
        </authorList>
    </citation>
    <scope>IDENTIFICATION</scope>
</reference>
<dbReference type="InterPro" id="IPR041555">
    <property type="entry name" value="MG3"/>
</dbReference>
<dbReference type="PANTHER" id="PTHR11412">
    <property type="entry name" value="MACROGLOBULIN / COMPLEMENT"/>
    <property type="match status" value="1"/>
</dbReference>
<evidence type="ECO:0000313" key="13">
    <source>
        <dbReference type="Proteomes" id="UP000694427"/>
    </source>
</evidence>
<keyword evidence="4" id="KW-0646">Protease inhibitor</keyword>
<dbReference type="Gene3D" id="2.60.40.690">
    <property type="entry name" value="Alpha-macroglobulin, receptor-binding domain"/>
    <property type="match status" value="1"/>
</dbReference>
<dbReference type="InterPro" id="IPR019742">
    <property type="entry name" value="MacrogloblnA2_CS"/>
</dbReference>
<reference evidence="12" key="1">
    <citation type="submission" date="2025-08" db="UniProtKB">
        <authorList>
            <consortium name="Ensembl"/>
        </authorList>
    </citation>
    <scope>IDENTIFICATION</scope>
</reference>
<keyword evidence="13" id="KW-1185">Reference proteome</keyword>
<dbReference type="Pfam" id="PF00207">
    <property type="entry name" value="A2M"/>
    <property type="match status" value="1"/>
</dbReference>
<evidence type="ECO:0000259" key="9">
    <source>
        <dbReference type="SMART" id="SM01359"/>
    </source>
</evidence>
<dbReference type="SMART" id="SM01419">
    <property type="entry name" value="Thiol-ester_cl"/>
    <property type="match status" value="1"/>
</dbReference>
<evidence type="ECO:0000256" key="7">
    <source>
        <dbReference type="ARBA" id="ARBA00023157"/>
    </source>
</evidence>
<dbReference type="Proteomes" id="UP000694427">
    <property type="component" value="Unplaced"/>
</dbReference>
<dbReference type="SUPFAM" id="SSF48239">
    <property type="entry name" value="Terpenoid cyclases/Protein prenyltransferases"/>
    <property type="match status" value="1"/>
</dbReference>
<dbReference type="Gene3D" id="1.50.10.20">
    <property type="match status" value="1"/>
</dbReference>
<dbReference type="InterPro" id="IPR036595">
    <property type="entry name" value="A-macroglobulin_rcpt-bd_sf"/>
</dbReference>
<dbReference type="Gene3D" id="6.20.50.160">
    <property type="match status" value="1"/>
</dbReference>
<dbReference type="SMART" id="SM01360">
    <property type="entry name" value="A2M"/>
    <property type="match status" value="1"/>
</dbReference>
<evidence type="ECO:0000313" key="12">
    <source>
        <dbReference type="Ensembl" id="ENSCCRP00010001416.1"/>
    </source>
</evidence>
<dbReference type="Pfam" id="PF01835">
    <property type="entry name" value="MG2"/>
    <property type="match status" value="1"/>
</dbReference>
<dbReference type="SMART" id="SM01359">
    <property type="entry name" value="A2M_N_2"/>
    <property type="match status" value="1"/>
</dbReference>
<dbReference type="CDD" id="cd02897">
    <property type="entry name" value="A2M_2"/>
    <property type="match status" value="1"/>
</dbReference>
<organism evidence="12 13">
    <name type="scientific">Cyprinus carpio</name>
    <name type="common">Common carp</name>
    <dbReference type="NCBI Taxonomy" id="7962"/>
    <lineage>
        <taxon>Eukaryota</taxon>
        <taxon>Metazoa</taxon>
        <taxon>Chordata</taxon>
        <taxon>Craniata</taxon>
        <taxon>Vertebrata</taxon>
        <taxon>Euteleostomi</taxon>
        <taxon>Actinopterygii</taxon>
        <taxon>Neopterygii</taxon>
        <taxon>Teleostei</taxon>
        <taxon>Ostariophysi</taxon>
        <taxon>Cypriniformes</taxon>
        <taxon>Cyprinidae</taxon>
        <taxon>Cyprininae</taxon>
        <taxon>Cyprinus</taxon>
    </lineage>
</organism>
<dbReference type="InterPro" id="IPR001599">
    <property type="entry name" value="Macroglobln_a2"/>
</dbReference>
<evidence type="ECO:0000256" key="4">
    <source>
        <dbReference type="ARBA" id="ARBA00022690"/>
    </source>
</evidence>
<dbReference type="FunFam" id="2.60.40.10:FF:000312">
    <property type="entry name" value="Alpha-2-macroglobulin like 1"/>
    <property type="match status" value="1"/>
</dbReference>
<evidence type="ECO:0000256" key="8">
    <source>
        <dbReference type="ARBA" id="ARBA00023180"/>
    </source>
</evidence>
<dbReference type="SUPFAM" id="SSF49410">
    <property type="entry name" value="Alpha-macroglobulin receptor domain"/>
    <property type="match status" value="1"/>
</dbReference>
<feature type="domain" description="Alpha-2-macroglobulin" evidence="10">
    <location>
        <begin position="679"/>
        <end position="768"/>
    </location>
</feature>
<dbReference type="SUPFAM" id="SSF81296">
    <property type="entry name" value="E set domains"/>
    <property type="match status" value="1"/>
</dbReference>
<accession>A0A8C1G1S7</accession>
<dbReference type="Gene3D" id="2.60.40.10">
    <property type="entry name" value="Immunoglobulins"/>
    <property type="match status" value="2"/>
</dbReference>
<comment type="similarity">
    <text evidence="2">Belongs to the protease inhibitor I39 (alpha-2-macroglobulin) family.</text>
</comment>
<dbReference type="InterPro" id="IPR011626">
    <property type="entry name" value="Alpha-macroglobulin_TED"/>
</dbReference>
<dbReference type="Pfam" id="PF17789">
    <property type="entry name" value="MG4"/>
    <property type="match status" value="1"/>
</dbReference>
<dbReference type="InterPro" id="IPR047565">
    <property type="entry name" value="Alpha-macroglob_thiol-ester_cl"/>
</dbReference>
<dbReference type="Pfam" id="PF07677">
    <property type="entry name" value="A2M_recep"/>
    <property type="match status" value="1"/>
</dbReference>
<dbReference type="InterPro" id="IPR008930">
    <property type="entry name" value="Terpenoid_cyclase/PrenylTrfase"/>
</dbReference>
<dbReference type="InterPro" id="IPR050473">
    <property type="entry name" value="A2M/Complement_sys"/>
</dbReference>
<dbReference type="InterPro" id="IPR041813">
    <property type="entry name" value="A2M_TED"/>
</dbReference>
<protein>
    <submittedName>
        <fullName evidence="12">Uncharacterized protein</fullName>
    </submittedName>
</protein>
<keyword evidence="7" id="KW-1015">Disulfide bond</keyword>